<dbReference type="EMBL" id="FJUY01000002">
    <property type="protein sequence ID" value="CZT15824.1"/>
    <property type="molecule type" value="Genomic_DNA"/>
</dbReference>
<keyword evidence="4" id="KW-1185">Reference proteome</keyword>
<dbReference type="Proteomes" id="UP000225277">
    <property type="component" value="Unassembled WGS sequence"/>
</dbReference>
<evidence type="ECO:0000256" key="2">
    <source>
        <dbReference type="SAM" id="SignalP"/>
    </source>
</evidence>
<evidence type="ECO:0000313" key="3">
    <source>
        <dbReference type="EMBL" id="CZT15824.1"/>
    </source>
</evidence>
<feature type="signal peptide" evidence="2">
    <location>
        <begin position="1"/>
        <end position="17"/>
    </location>
</feature>
<keyword evidence="1" id="KW-0472">Membrane</keyword>
<dbReference type="GeneID" id="35596896"/>
<evidence type="ECO:0000313" key="4">
    <source>
        <dbReference type="Proteomes" id="UP000225277"/>
    </source>
</evidence>
<dbReference type="OrthoDB" id="2142503at2759"/>
<gene>
    <name evidence="3" type="ORF">RCC_01660</name>
</gene>
<dbReference type="PANTHER" id="PTHR36854:SF1">
    <property type="entry name" value="TRANSMEMBRANE PROTEIN"/>
    <property type="match status" value="1"/>
</dbReference>
<dbReference type="RefSeq" id="XP_023622720.1">
    <property type="nucleotide sequence ID" value="XM_023766952.1"/>
</dbReference>
<feature type="chain" id="PRO_5013561804" evidence="2">
    <location>
        <begin position="18"/>
        <end position="144"/>
    </location>
</feature>
<sequence length="144" mass="15944">MLRQLILLLTCLSLALAATPTSFCKCTCFSNSTIIPLTGAGASSPQRLFLREDEPVTTTNTTAPHARTCADCNKQFCLNYNLPICKDAEEEDVFTSCFQRDSFKDEFVVCVFILGTVGLLLWAAVRPVVQRWREGRRYAPVGGT</sequence>
<keyword evidence="1" id="KW-1133">Transmembrane helix</keyword>
<name>A0A2D3V034_9PEZI</name>
<protein>
    <submittedName>
        <fullName evidence="3">Uncharacterized protein</fullName>
    </submittedName>
</protein>
<feature type="transmembrane region" description="Helical" evidence="1">
    <location>
        <begin position="106"/>
        <end position="129"/>
    </location>
</feature>
<evidence type="ECO:0000256" key="1">
    <source>
        <dbReference type="SAM" id="Phobius"/>
    </source>
</evidence>
<dbReference type="PANTHER" id="PTHR36854">
    <property type="entry name" value="CHROMOSOME 9, WHOLE GENOME SHOTGUN SEQUENCE"/>
    <property type="match status" value="1"/>
</dbReference>
<accession>A0A2D3V034</accession>
<keyword evidence="2" id="KW-0732">Signal</keyword>
<dbReference type="AlphaFoldDB" id="A0A2D3V034"/>
<organism evidence="3 4">
    <name type="scientific">Ramularia collo-cygni</name>
    <dbReference type="NCBI Taxonomy" id="112498"/>
    <lineage>
        <taxon>Eukaryota</taxon>
        <taxon>Fungi</taxon>
        <taxon>Dikarya</taxon>
        <taxon>Ascomycota</taxon>
        <taxon>Pezizomycotina</taxon>
        <taxon>Dothideomycetes</taxon>
        <taxon>Dothideomycetidae</taxon>
        <taxon>Mycosphaerellales</taxon>
        <taxon>Mycosphaerellaceae</taxon>
        <taxon>Ramularia</taxon>
    </lineage>
</organism>
<reference evidence="3 4" key="1">
    <citation type="submission" date="2016-03" db="EMBL/GenBank/DDBJ databases">
        <authorList>
            <person name="Ploux O."/>
        </authorList>
    </citation>
    <scope>NUCLEOTIDE SEQUENCE [LARGE SCALE GENOMIC DNA]</scope>
    <source>
        <strain evidence="3 4">URUG2</strain>
    </source>
</reference>
<keyword evidence="1" id="KW-0812">Transmembrane</keyword>
<proteinExistence type="predicted"/>